<dbReference type="RefSeq" id="WP_269877661.1">
    <property type="nucleotide sequence ID" value="NZ_JAPZVM010000004.1"/>
</dbReference>
<name>A0ABT4PHC7_9BACT</name>
<dbReference type="Gene3D" id="3.40.50.2000">
    <property type="entry name" value="Glycogen Phosphorylase B"/>
    <property type="match status" value="2"/>
</dbReference>
<protein>
    <submittedName>
        <fullName evidence="2">Glycosyltransferase family 4 protein</fullName>
    </submittedName>
</protein>
<proteinExistence type="predicted"/>
<sequence>MKESINSKMRVLFIMHMPPPVHGAAMMGKYIHDSRVVNEAFDCYYINLATAKDLADIGKIRLQKFTQFYQLLNKIRKEVKRIRPELVYVTPNAKGGAFYKDFIVIQILKSMGCKVVVHYHNKGVSLRQDKVIDNLLYRTFFKNLKVILLAEALYADVQKYVSHKDVCICPNGIPEALAAEPSAGKHNAIPKLLFLSNLLIDKGVFTLLDACKILKEKGYQFTCDFVGGETADINAERFNQEVAIRGVNEQVCYKGKKYGVEKEEILKNADLFVFPTYYSNECFPLVLLEAMQQGLPCISTNEGGIADIIIPNETGYIVPKKSAQDLADKIEILLKDTSLRLEMGNKGLERYKQFFTLEAFEQRIASILKEAILS</sequence>
<dbReference type="CDD" id="cd03801">
    <property type="entry name" value="GT4_PimA-like"/>
    <property type="match status" value="1"/>
</dbReference>
<dbReference type="Pfam" id="PF00534">
    <property type="entry name" value="Glycos_transf_1"/>
    <property type="match status" value="1"/>
</dbReference>
<accession>A0ABT4PHC7</accession>
<organism evidence="2 3">
    <name type="scientific">Phocaeicola acetigenes</name>
    <dbReference type="NCBI Taxonomy" id="3016083"/>
    <lineage>
        <taxon>Bacteria</taxon>
        <taxon>Pseudomonadati</taxon>
        <taxon>Bacteroidota</taxon>
        <taxon>Bacteroidia</taxon>
        <taxon>Bacteroidales</taxon>
        <taxon>Bacteroidaceae</taxon>
        <taxon>Phocaeicola</taxon>
    </lineage>
</organism>
<dbReference type="PANTHER" id="PTHR12526:SF638">
    <property type="entry name" value="SPORE COAT PROTEIN SA"/>
    <property type="match status" value="1"/>
</dbReference>
<dbReference type="Proteomes" id="UP001141933">
    <property type="component" value="Unassembled WGS sequence"/>
</dbReference>
<evidence type="ECO:0000313" key="3">
    <source>
        <dbReference type="Proteomes" id="UP001141933"/>
    </source>
</evidence>
<feature type="domain" description="Glycosyl transferase family 1" evidence="1">
    <location>
        <begin position="190"/>
        <end position="348"/>
    </location>
</feature>
<dbReference type="InterPro" id="IPR001296">
    <property type="entry name" value="Glyco_trans_1"/>
</dbReference>
<dbReference type="SUPFAM" id="SSF53756">
    <property type="entry name" value="UDP-Glycosyltransferase/glycogen phosphorylase"/>
    <property type="match status" value="1"/>
</dbReference>
<keyword evidence="3" id="KW-1185">Reference proteome</keyword>
<comment type="caution">
    <text evidence="2">The sequence shown here is derived from an EMBL/GenBank/DDBJ whole genome shotgun (WGS) entry which is preliminary data.</text>
</comment>
<dbReference type="PANTHER" id="PTHR12526">
    <property type="entry name" value="GLYCOSYLTRANSFERASE"/>
    <property type="match status" value="1"/>
</dbReference>
<evidence type="ECO:0000313" key="2">
    <source>
        <dbReference type="EMBL" id="MCZ8372454.1"/>
    </source>
</evidence>
<gene>
    <name evidence="2" type="ORF">O6P32_06980</name>
</gene>
<evidence type="ECO:0000259" key="1">
    <source>
        <dbReference type="Pfam" id="PF00534"/>
    </source>
</evidence>
<reference evidence="2" key="1">
    <citation type="submission" date="2022-12" db="EMBL/GenBank/DDBJ databases">
        <title>Phocaeicola acetigenes sp. nov., isolated feces from a healthy human.</title>
        <authorList>
            <person name="Do H."/>
            <person name="Ha Y.B."/>
            <person name="Kim J.-S."/>
            <person name="Suh M.K."/>
            <person name="Kim H.S."/>
            <person name="Lee J.-S."/>
        </authorList>
    </citation>
    <scope>NUCLEOTIDE SEQUENCE</scope>
    <source>
        <strain evidence="2">KGMB11183</strain>
    </source>
</reference>
<dbReference type="EMBL" id="JAPZVM010000004">
    <property type="protein sequence ID" value="MCZ8372454.1"/>
    <property type="molecule type" value="Genomic_DNA"/>
</dbReference>